<evidence type="ECO:0000313" key="1">
    <source>
        <dbReference type="EMBL" id="KAH7279793.1"/>
    </source>
</evidence>
<evidence type="ECO:0000313" key="2">
    <source>
        <dbReference type="Proteomes" id="UP000825935"/>
    </source>
</evidence>
<organism evidence="1 2">
    <name type="scientific">Ceratopteris richardii</name>
    <name type="common">Triangle waterfern</name>
    <dbReference type="NCBI Taxonomy" id="49495"/>
    <lineage>
        <taxon>Eukaryota</taxon>
        <taxon>Viridiplantae</taxon>
        <taxon>Streptophyta</taxon>
        <taxon>Embryophyta</taxon>
        <taxon>Tracheophyta</taxon>
        <taxon>Polypodiopsida</taxon>
        <taxon>Polypodiidae</taxon>
        <taxon>Polypodiales</taxon>
        <taxon>Pteridineae</taxon>
        <taxon>Pteridaceae</taxon>
        <taxon>Parkerioideae</taxon>
        <taxon>Ceratopteris</taxon>
    </lineage>
</organism>
<gene>
    <name evidence="1" type="ORF">KP509_37G037200</name>
</gene>
<sequence>MSCQRSSTSCSTVDSAKLIGLRFFCRRNTVQLKQAMTKVHERDVLNLLNY</sequence>
<accession>A0A8T2Q8A4</accession>
<dbReference type="AlphaFoldDB" id="A0A8T2Q8A4"/>
<dbReference type="Proteomes" id="UP000825935">
    <property type="component" value="Chromosome 37"/>
</dbReference>
<reference evidence="1" key="1">
    <citation type="submission" date="2021-08" db="EMBL/GenBank/DDBJ databases">
        <title>WGS assembly of Ceratopteris richardii.</title>
        <authorList>
            <person name="Marchant D.B."/>
            <person name="Chen G."/>
            <person name="Jenkins J."/>
            <person name="Shu S."/>
            <person name="Leebens-Mack J."/>
            <person name="Grimwood J."/>
            <person name="Schmutz J."/>
            <person name="Soltis P."/>
            <person name="Soltis D."/>
            <person name="Chen Z.-H."/>
        </authorList>
    </citation>
    <scope>NUCLEOTIDE SEQUENCE</scope>
    <source>
        <strain evidence="1">Whitten #5841</strain>
        <tissue evidence="1">Leaf</tissue>
    </source>
</reference>
<dbReference type="EMBL" id="CM035442">
    <property type="protein sequence ID" value="KAH7279793.1"/>
    <property type="molecule type" value="Genomic_DNA"/>
</dbReference>
<name>A0A8T2Q8A4_CERRI</name>
<keyword evidence="2" id="KW-1185">Reference proteome</keyword>
<protein>
    <submittedName>
        <fullName evidence="1">Uncharacterized protein</fullName>
    </submittedName>
</protein>
<proteinExistence type="predicted"/>
<comment type="caution">
    <text evidence="1">The sequence shown here is derived from an EMBL/GenBank/DDBJ whole genome shotgun (WGS) entry which is preliminary data.</text>
</comment>